<feature type="transmembrane region" description="Helical" evidence="6">
    <location>
        <begin position="6"/>
        <end position="25"/>
    </location>
</feature>
<dbReference type="AlphaFoldDB" id="A0A238TEG8"/>
<keyword evidence="4 6" id="KW-1133">Transmembrane helix</keyword>
<evidence type="ECO:0000256" key="4">
    <source>
        <dbReference type="ARBA" id="ARBA00022989"/>
    </source>
</evidence>
<evidence type="ECO:0000256" key="2">
    <source>
        <dbReference type="ARBA" id="ARBA00022475"/>
    </source>
</evidence>
<evidence type="ECO:0000256" key="1">
    <source>
        <dbReference type="ARBA" id="ARBA00004651"/>
    </source>
</evidence>
<dbReference type="InterPro" id="IPR001123">
    <property type="entry name" value="LeuE-type"/>
</dbReference>
<reference evidence="7" key="1">
    <citation type="submission" date="2017-05" db="EMBL/GenBank/DDBJ databases">
        <authorList>
            <person name="Song R."/>
            <person name="Chenine A.L."/>
            <person name="Ruprecht R.M."/>
        </authorList>
    </citation>
    <scope>NUCLEOTIDE SEQUENCE</scope>
    <source>
        <strain evidence="7">Kingella_eburonensis</strain>
    </source>
</reference>
<proteinExistence type="predicted"/>
<dbReference type="PANTHER" id="PTHR30086">
    <property type="entry name" value="ARGININE EXPORTER PROTEIN ARGO"/>
    <property type="match status" value="1"/>
</dbReference>
<gene>
    <name evidence="8" type="primary">argO</name>
    <name evidence="8" type="ORF">KEBURONENSIS_00596</name>
    <name evidence="7" type="ORF">KEBURONENSIS_00774</name>
</gene>
<dbReference type="EMBL" id="FXUV02000076">
    <property type="protein sequence ID" value="SNB83661.1"/>
    <property type="molecule type" value="Genomic_DNA"/>
</dbReference>
<evidence type="ECO:0000256" key="3">
    <source>
        <dbReference type="ARBA" id="ARBA00022692"/>
    </source>
</evidence>
<dbReference type="GO" id="GO:0015171">
    <property type="term" value="F:amino acid transmembrane transporter activity"/>
    <property type="evidence" value="ECO:0007669"/>
    <property type="project" value="TreeGrafter"/>
</dbReference>
<keyword evidence="2" id="KW-1003">Cell membrane</keyword>
<dbReference type="GO" id="GO:0005886">
    <property type="term" value="C:plasma membrane"/>
    <property type="evidence" value="ECO:0007669"/>
    <property type="project" value="UniProtKB-SubCell"/>
</dbReference>
<dbReference type="Proteomes" id="UP000215450">
    <property type="component" value="Unassembled WGS sequence"/>
</dbReference>
<keyword evidence="5 6" id="KW-0472">Membrane</keyword>
<feature type="transmembrane region" description="Helical" evidence="6">
    <location>
        <begin position="37"/>
        <end position="61"/>
    </location>
</feature>
<comment type="subcellular location">
    <subcellularLocation>
        <location evidence="1">Cell membrane</location>
        <topology evidence="1">Multi-pass membrane protein</topology>
    </subcellularLocation>
</comment>
<keyword evidence="3 6" id="KW-0812">Transmembrane</keyword>
<feature type="transmembrane region" description="Helical" evidence="6">
    <location>
        <begin position="185"/>
        <end position="206"/>
    </location>
</feature>
<feature type="transmembrane region" description="Helical" evidence="6">
    <location>
        <begin position="149"/>
        <end position="173"/>
    </location>
</feature>
<dbReference type="PANTHER" id="PTHR30086:SF20">
    <property type="entry name" value="ARGININE EXPORTER PROTEIN ARGO-RELATED"/>
    <property type="match status" value="1"/>
</dbReference>
<dbReference type="OrthoDB" id="5638726at2"/>
<feature type="transmembrane region" description="Helical" evidence="6">
    <location>
        <begin position="67"/>
        <end position="85"/>
    </location>
</feature>
<evidence type="ECO:0000313" key="9">
    <source>
        <dbReference type="Proteomes" id="UP000215450"/>
    </source>
</evidence>
<protein>
    <submittedName>
        <fullName evidence="8">Arginine exporter protein ArgO</fullName>
    </submittedName>
</protein>
<keyword evidence="9" id="KW-1185">Reference proteome</keyword>
<dbReference type="STRING" id="1522312.GCA_900177895_00078"/>
<dbReference type="Pfam" id="PF01810">
    <property type="entry name" value="LysE"/>
    <property type="match status" value="1"/>
</dbReference>
<evidence type="ECO:0000256" key="5">
    <source>
        <dbReference type="ARBA" id="ARBA00023136"/>
    </source>
</evidence>
<dbReference type="EMBL" id="FXUV01000096">
    <property type="protein sequence ID" value="SMQ13721.1"/>
    <property type="molecule type" value="Genomic_DNA"/>
</dbReference>
<name>A0A238TEG8_9NEIS</name>
<feature type="transmembrane region" description="Helical" evidence="6">
    <location>
        <begin position="114"/>
        <end position="143"/>
    </location>
</feature>
<evidence type="ECO:0000256" key="6">
    <source>
        <dbReference type="SAM" id="Phobius"/>
    </source>
</evidence>
<dbReference type="RefSeq" id="WP_095063565.1">
    <property type="nucleotide sequence ID" value="NZ_FXUV02000076.1"/>
</dbReference>
<organism evidence="8 9">
    <name type="scientific">Kingella negevensis</name>
    <dbReference type="NCBI Taxonomy" id="1522312"/>
    <lineage>
        <taxon>Bacteria</taxon>
        <taxon>Pseudomonadati</taxon>
        <taxon>Pseudomonadota</taxon>
        <taxon>Betaproteobacteria</taxon>
        <taxon>Neisseriales</taxon>
        <taxon>Neisseriaceae</taxon>
        <taxon>Kingella</taxon>
    </lineage>
</organism>
<evidence type="ECO:0000313" key="8">
    <source>
        <dbReference type="EMBL" id="SNB83661.1"/>
    </source>
</evidence>
<accession>A0A238TEG8</accession>
<reference evidence="8 9" key="2">
    <citation type="submission" date="2017-06" db="EMBL/GenBank/DDBJ databases">
        <authorList>
            <person name="Kim H.J."/>
            <person name="Triplett B.A."/>
        </authorList>
    </citation>
    <scope>NUCLEOTIDE SEQUENCE [LARGE SCALE GENOMIC DNA]</scope>
    <source>
        <strain evidence="8">Kingella_eburonensis</strain>
    </source>
</reference>
<evidence type="ECO:0000313" key="7">
    <source>
        <dbReference type="EMBL" id="SMQ13721.1"/>
    </source>
</evidence>
<sequence length="211" mass="22924">MLSTIIKGFAVSGGLIMAIGAQNAYVLKQGLLRQHIFFVALTCFLCDFVLISAGVLGMGNLLSQSPVLSALLSLGGSLFLFWYGLNSFRSALSPNQATLVADAENAPQSSLKKAILGTLAVTLLNPHVYIDTIMLVGGIAATLTFADKIWFLIGALSASFIWFFGLSYGARLLRPIFANPRAWKVLETLIGIGMWWLAFGLFKYFYDWVVA</sequence>